<dbReference type="SUPFAM" id="SSF55729">
    <property type="entry name" value="Acyl-CoA N-acyltransferases (Nat)"/>
    <property type="match status" value="1"/>
</dbReference>
<dbReference type="OrthoDB" id="1178186at2"/>
<dbReference type="Proteomes" id="UP000270219">
    <property type="component" value="Unassembled WGS sequence"/>
</dbReference>
<comment type="caution">
    <text evidence="2">The sequence shown here is derived from an EMBL/GenBank/DDBJ whole genome shotgun (WGS) entry which is preliminary data.</text>
</comment>
<dbReference type="RefSeq" id="WP_121522376.1">
    <property type="nucleotide sequence ID" value="NZ_RCHR01000002.1"/>
</dbReference>
<dbReference type="EMBL" id="RCHR01000002">
    <property type="protein sequence ID" value="RLL47125.1"/>
    <property type="molecule type" value="Genomic_DNA"/>
</dbReference>
<evidence type="ECO:0000313" key="2">
    <source>
        <dbReference type="EMBL" id="RLL47125.1"/>
    </source>
</evidence>
<dbReference type="AlphaFoldDB" id="A0A498D8S1"/>
<dbReference type="CDD" id="cd04301">
    <property type="entry name" value="NAT_SF"/>
    <property type="match status" value="1"/>
</dbReference>
<evidence type="ECO:0000313" key="3">
    <source>
        <dbReference type="Proteomes" id="UP000270219"/>
    </source>
</evidence>
<protein>
    <submittedName>
        <fullName evidence="2">GNAT family N-acetyltransferase</fullName>
    </submittedName>
</protein>
<dbReference type="InterPro" id="IPR016181">
    <property type="entry name" value="Acyl_CoA_acyltransferase"/>
</dbReference>
<proteinExistence type="predicted"/>
<reference evidence="2 3" key="1">
    <citation type="submission" date="2018-10" db="EMBL/GenBank/DDBJ databases">
        <title>Oceanobacillus sp. YLB-02 draft genome.</title>
        <authorList>
            <person name="Yu L."/>
        </authorList>
    </citation>
    <scope>NUCLEOTIDE SEQUENCE [LARGE SCALE GENOMIC DNA]</scope>
    <source>
        <strain evidence="2 3">YLB-02</strain>
    </source>
</reference>
<keyword evidence="2" id="KW-0808">Transferase</keyword>
<accession>A0A498D8S1</accession>
<dbReference type="PROSITE" id="PS51186">
    <property type="entry name" value="GNAT"/>
    <property type="match status" value="1"/>
</dbReference>
<dbReference type="Gene3D" id="3.40.630.30">
    <property type="match status" value="1"/>
</dbReference>
<evidence type="ECO:0000259" key="1">
    <source>
        <dbReference type="PROSITE" id="PS51186"/>
    </source>
</evidence>
<dbReference type="Pfam" id="PF00583">
    <property type="entry name" value="Acetyltransf_1"/>
    <property type="match status" value="1"/>
</dbReference>
<sequence length="134" mass="15626">MEIAKISKEKAWELRHKVMWPDKPFDFIKLEDDDIGMHYGFYKNKKLISVVSLFIDNGEGQFRKFATLQTEQGKGYGSALLHDVIKEAKQLGLKRIWCNARKNKVDFYKKFGLKETDGHFTRGGKSYIIMDCDL</sequence>
<keyword evidence="3" id="KW-1185">Reference proteome</keyword>
<name>A0A498D8S1_9BACI</name>
<feature type="domain" description="N-acetyltransferase" evidence="1">
    <location>
        <begin position="1"/>
        <end position="134"/>
    </location>
</feature>
<dbReference type="InterPro" id="IPR000182">
    <property type="entry name" value="GNAT_dom"/>
</dbReference>
<dbReference type="GO" id="GO:0016747">
    <property type="term" value="F:acyltransferase activity, transferring groups other than amino-acyl groups"/>
    <property type="evidence" value="ECO:0007669"/>
    <property type="project" value="InterPro"/>
</dbReference>
<gene>
    <name evidence="2" type="ORF">D8M04_05680</name>
</gene>
<organism evidence="2 3">
    <name type="scientific">Oceanobacillus piezotolerans</name>
    <dbReference type="NCBI Taxonomy" id="2448030"/>
    <lineage>
        <taxon>Bacteria</taxon>
        <taxon>Bacillati</taxon>
        <taxon>Bacillota</taxon>
        <taxon>Bacilli</taxon>
        <taxon>Bacillales</taxon>
        <taxon>Bacillaceae</taxon>
        <taxon>Oceanobacillus</taxon>
    </lineage>
</organism>